<accession>I0GQB5</accession>
<dbReference type="eggNOG" id="COG1396">
    <property type="taxonomic scope" value="Bacteria"/>
</dbReference>
<sequence length="200" mass="22666">MDQYVTGSIIKRLRESRKMTQLQLAEALNVSDKTISKWENGRGYPDIALLEPLAKTLRLSVSELLAGESISNTNRCFNMKKIKFYVCPICGNVIITTGRAAISCCGIMLPDLEPETADSTHTVHVEQVEDEYYVAIDHEMGKKHYISFVVAVKEDGYDLKKFYPEGAAEARFKRSNVRNLYYYCNQHGLFQIPLGSVKSR</sequence>
<dbReference type="Gene3D" id="1.10.260.40">
    <property type="entry name" value="lambda repressor-like DNA-binding domains"/>
    <property type="match status" value="1"/>
</dbReference>
<dbReference type="PATRIC" id="fig|927704.6.peg.1279"/>
<keyword evidence="1" id="KW-0238">DNA-binding</keyword>
<protein>
    <submittedName>
        <fullName evidence="3">Putative Xre family transcriptional regulator</fullName>
    </submittedName>
</protein>
<dbReference type="OrthoDB" id="9813152at2"/>
<dbReference type="SUPFAM" id="SSF49367">
    <property type="entry name" value="Superoxide reductase-like"/>
    <property type="match status" value="1"/>
</dbReference>
<dbReference type="PANTHER" id="PTHR46558">
    <property type="entry name" value="TRACRIPTIONAL REGULATORY PROTEIN-RELATED-RELATED"/>
    <property type="match status" value="1"/>
</dbReference>
<proteinExistence type="predicted"/>
<name>I0GQB5_SELRL</name>
<dbReference type="Pfam" id="PF01381">
    <property type="entry name" value="HTH_3"/>
    <property type="match status" value="1"/>
</dbReference>
<dbReference type="InterPro" id="IPR036073">
    <property type="entry name" value="Desulfoferrodoxin_Fe-bd_dom_sf"/>
</dbReference>
<dbReference type="AlphaFoldDB" id="I0GQB5"/>
<dbReference type="KEGG" id="sri:SELR_12440"/>
<dbReference type="HOGENOM" id="CLU_118960_0_0_9"/>
<dbReference type="InterPro" id="IPR010982">
    <property type="entry name" value="Lambda_DNA-bd_dom_sf"/>
</dbReference>
<evidence type="ECO:0000259" key="2">
    <source>
        <dbReference type="PROSITE" id="PS50943"/>
    </source>
</evidence>
<dbReference type="PANTHER" id="PTHR46558:SF11">
    <property type="entry name" value="HTH-TYPE TRANSCRIPTIONAL REGULATOR XRE"/>
    <property type="match status" value="1"/>
</dbReference>
<evidence type="ECO:0000313" key="4">
    <source>
        <dbReference type="Proteomes" id="UP000007887"/>
    </source>
</evidence>
<dbReference type="InterPro" id="IPR001387">
    <property type="entry name" value="Cro/C1-type_HTH"/>
</dbReference>
<dbReference type="PROSITE" id="PS50943">
    <property type="entry name" value="HTH_CROC1"/>
    <property type="match status" value="1"/>
</dbReference>
<dbReference type="Proteomes" id="UP000007887">
    <property type="component" value="Chromosome"/>
</dbReference>
<dbReference type="CDD" id="cd00093">
    <property type="entry name" value="HTH_XRE"/>
    <property type="match status" value="1"/>
</dbReference>
<dbReference type="GO" id="GO:0016491">
    <property type="term" value="F:oxidoreductase activity"/>
    <property type="evidence" value="ECO:0007669"/>
    <property type="project" value="InterPro"/>
</dbReference>
<dbReference type="GO" id="GO:0003677">
    <property type="term" value="F:DNA binding"/>
    <property type="evidence" value="ECO:0007669"/>
    <property type="project" value="UniProtKB-KW"/>
</dbReference>
<dbReference type="GO" id="GO:0005506">
    <property type="term" value="F:iron ion binding"/>
    <property type="evidence" value="ECO:0007669"/>
    <property type="project" value="InterPro"/>
</dbReference>
<dbReference type="SUPFAM" id="SSF47413">
    <property type="entry name" value="lambda repressor-like DNA-binding domains"/>
    <property type="match status" value="1"/>
</dbReference>
<gene>
    <name evidence="3" type="ordered locus">SELR_12440</name>
</gene>
<dbReference type="SMART" id="SM00530">
    <property type="entry name" value="HTH_XRE"/>
    <property type="match status" value="1"/>
</dbReference>
<dbReference type="RefSeq" id="WP_014424389.1">
    <property type="nucleotide sequence ID" value="NC_017068.1"/>
</dbReference>
<evidence type="ECO:0000256" key="1">
    <source>
        <dbReference type="ARBA" id="ARBA00023125"/>
    </source>
</evidence>
<reference evidence="3 4" key="1">
    <citation type="submission" date="2011-10" db="EMBL/GenBank/DDBJ databases">
        <title>Whole genome sequence of Selenomonas ruminantium subsp. lactilytica TAM6421.</title>
        <authorList>
            <person name="Oguchi A."/>
            <person name="Ankai A."/>
            <person name="Kaneko J."/>
            <person name="Yamada-Narita S."/>
            <person name="Fukui S."/>
            <person name="Takahashi M."/>
            <person name="Onodera T."/>
            <person name="Kojima S."/>
            <person name="Fushimi T."/>
            <person name="Abe N."/>
            <person name="Kamio Y."/>
            <person name="Yamazaki S."/>
            <person name="Fujita N."/>
        </authorList>
    </citation>
    <scope>NUCLEOTIDE SEQUENCE [LARGE SCALE GENOMIC DNA]</scope>
    <source>
        <strain evidence="4">NBRC 103574 / TAM6421</strain>
    </source>
</reference>
<dbReference type="EMBL" id="AP012292">
    <property type="protein sequence ID" value="BAL82952.1"/>
    <property type="molecule type" value="Genomic_DNA"/>
</dbReference>
<feature type="domain" description="HTH cro/C1-type" evidence="2">
    <location>
        <begin position="10"/>
        <end position="64"/>
    </location>
</feature>
<dbReference type="eggNOG" id="COG2033">
    <property type="taxonomic scope" value="Bacteria"/>
</dbReference>
<dbReference type="Gene3D" id="2.60.40.730">
    <property type="entry name" value="SOR catalytic domain"/>
    <property type="match status" value="1"/>
</dbReference>
<organism evidence="3 4">
    <name type="scientific">Selenomonas ruminantium subsp. lactilytica (strain NBRC 103574 / TAM6421)</name>
    <dbReference type="NCBI Taxonomy" id="927704"/>
    <lineage>
        <taxon>Bacteria</taxon>
        <taxon>Bacillati</taxon>
        <taxon>Bacillota</taxon>
        <taxon>Negativicutes</taxon>
        <taxon>Selenomonadales</taxon>
        <taxon>Selenomonadaceae</taxon>
        <taxon>Selenomonas</taxon>
    </lineage>
</organism>
<evidence type="ECO:0000313" key="3">
    <source>
        <dbReference type="EMBL" id="BAL82952.1"/>
    </source>
</evidence>